<protein>
    <submittedName>
        <fullName evidence="6">AraC-like DNA-binding protein</fullName>
    </submittedName>
</protein>
<evidence type="ECO:0000313" key="5">
    <source>
        <dbReference type="EMBL" id="GGK92065.1"/>
    </source>
</evidence>
<proteinExistence type="predicted"/>
<reference evidence="6 8" key="3">
    <citation type="submission" date="2021-01" db="EMBL/GenBank/DDBJ databases">
        <title>Sequencing the genomes of 1000 actinobacteria strains.</title>
        <authorList>
            <person name="Klenk H.-P."/>
        </authorList>
    </citation>
    <scope>NUCLEOTIDE SEQUENCE [LARGE SCALE GENOMIC DNA]</scope>
    <source>
        <strain evidence="6 8">DSM 20542</strain>
    </source>
</reference>
<dbReference type="Proteomes" id="UP000648535">
    <property type="component" value="Unassembled WGS sequence"/>
</dbReference>
<keyword evidence="1" id="KW-0805">Transcription regulation</keyword>
<dbReference type="EMBL" id="BMOI01000002">
    <property type="protein sequence ID" value="GGK92065.1"/>
    <property type="molecule type" value="Genomic_DNA"/>
</dbReference>
<accession>A0A8H9G962</accession>
<evidence type="ECO:0000313" key="6">
    <source>
        <dbReference type="EMBL" id="MBM7802343.1"/>
    </source>
</evidence>
<dbReference type="PROSITE" id="PS01124">
    <property type="entry name" value="HTH_ARAC_FAMILY_2"/>
    <property type="match status" value="1"/>
</dbReference>
<dbReference type="SUPFAM" id="SSF46689">
    <property type="entry name" value="Homeodomain-like"/>
    <property type="match status" value="2"/>
</dbReference>
<dbReference type="PANTHER" id="PTHR46796">
    <property type="entry name" value="HTH-TYPE TRANSCRIPTIONAL ACTIVATOR RHAS-RELATED"/>
    <property type="match status" value="1"/>
</dbReference>
<dbReference type="Pfam" id="PF12833">
    <property type="entry name" value="HTH_18"/>
    <property type="match status" value="1"/>
</dbReference>
<keyword evidence="8" id="KW-1185">Reference proteome</keyword>
<dbReference type="PANTHER" id="PTHR46796:SF12">
    <property type="entry name" value="HTH-TYPE DNA-BINDING TRANSCRIPTIONAL ACTIVATOR EUTR"/>
    <property type="match status" value="1"/>
</dbReference>
<dbReference type="RefSeq" id="WP_175329540.1">
    <property type="nucleotide sequence ID" value="NZ_BMOI01000002.1"/>
</dbReference>
<sequence>MSQSMQRTRWSATTRDPTQAAEQLLGLPDLRRADVDTGAEEFTFDVRRRGTDLLSLWSSASTGDVRGEVVADTAMVLFWLKSGSGSVDDDHDVPTGRPSLFRHDPQHVRWTGYELDLIRIDRRTVEEVAAERGAWRPGPLEFQPHHIPEGPELAAFWLMVRAVAAEVLRGPTVVPESRERELTRFAAGGLLTAIPHWPIGEHGPPPTAAAARFARAEGFLLEHATEPISVEDVAEAAGLSIRGLQEAFRRHHGVTPTTYLRRIRLLLAREQLESGEAASVGDVARAVGFGHLGRFASSYRAEFGELPRETWSASRRGR</sequence>
<gene>
    <name evidence="5" type="ORF">GCM10009769_07790</name>
    <name evidence="6" type="ORF">JOE58_001594</name>
</gene>
<reference evidence="5" key="2">
    <citation type="submission" date="2020-09" db="EMBL/GenBank/DDBJ databases">
        <authorList>
            <person name="Sun Q."/>
            <person name="Ohkuma M."/>
        </authorList>
    </citation>
    <scope>NUCLEOTIDE SEQUENCE</scope>
    <source>
        <strain evidence="5">JCM 1480</strain>
    </source>
</reference>
<dbReference type="InterPro" id="IPR050204">
    <property type="entry name" value="AraC_XylS_family_regulators"/>
</dbReference>
<dbReference type="GO" id="GO:0003700">
    <property type="term" value="F:DNA-binding transcription factor activity"/>
    <property type="evidence" value="ECO:0007669"/>
    <property type="project" value="InterPro"/>
</dbReference>
<dbReference type="Proteomes" id="UP000746584">
    <property type="component" value="Unassembled WGS sequence"/>
</dbReference>
<evidence type="ECO:0000256" key="1">
    <source>
        <dbReference type="ARBA" id="ARBA00023015"/>
    </source>
</evidence>
<evidence type="ECO:0000313" key="7">
    <source>
        <dbReference type="Proteomes" id="UP000648535"/>
    </source>
</evidence>
<keyword evidence="3" id="KW-0804">Transcription</keyword>
<name>A0A8H9G962_9MICO</name>
<dbReference type="InterPro" id="IPR018062">
    <property type="entry name" value="HTH_AraC-typ_CS"/>
</dbReference>
<dbReference type="Gene3D" id="1.10.10.60">
    <property type="entry name" value="Homeodomain-like"/>
    <property type="match status" value="1"/>
</dbReference>
<dbReference type="SMART" id="SM00342">
    <property type="entry name" value="HTH_ARAC"/>
    <property type="match status" value="1"/>
</dbReference>
<evidence type="ECO:0000256" key="2">
    <source>
        <dbReference type="ARBA" id="ARBA00023125"/>
    </source>
</evidence>
<comment type="caution">
    <text evidence="5">The sequence shown here is derived from an EMBL/GenBank/DDBJ whole genome shotgun (WGS) entry which is preliminary data.</text>
</comment>
<dbReference type="AlphaFoldDB" id="A0A8H9G962"/>
<dbReference type="InterPro" id="IPR018060">
    <property type="entry name" value="HTH_AraC"/>
</dbReference>
<evidence type="ECO:0000256" key="3">
    <source>
        <dbReference type="ARBA" id="ARBA00023163"/>
    </source>
</evidence>
<reference evidence="5" key="1">
    <citation type="journal article" date="2014" name="Int. J. Syst. Evol. Microbiol.">
        <title>Complete genome sequence of Corynebacterium casei LMG S-19264T (=DSM 44701T), isolated from a smear-ripened cheese.</title>
        <authorList>
            <consortium name="US DOE Joint Genome Institute (JGI-PGF)"/>
            <person name="Walter F."/>
            <person name="Albersmeier A."/>
            <person name="Kalinowski J."/>
            <person name="Ruckert C."/>
        </authorList>
    </citation>
    <scope>NUCLEOTIDE SEQUENCE</scope>
    <source>
        <strain evidence="5">JCM 1480</strain>
    </source>
</reference>
<organism evidence="5 7">
    <name type="scientific">Curtobacterium luteum</name>
    <dbReference type="NCBI Taxonomy" id="33881"/>
    <lineage>
        <taxon>Bacteria</taxon>
        <taxon>Bacillati</taxon>
        <taxon>Actinomycetota</taxon>
        <taxon>Actinomycetes</taxon>
        <taxon>Micrococcales</taxon>
        <taxon>Microbacteriaceae</taxon>
        <taxon>Curtobacterium</taxon>
    </lineage>
</organism>
<dbReference type="GO" id="GO:0043565">
    <property type="term" value="F:sequence-specific DNA binding"/>
    <property type="evidence" value="ECO:0007669"/>
    <property type="project" value="InterPro"/>
</dbReference>
<evidence type="ECO:0000313" key="8">
    <source>
        <dbReference type="Proteomes" id="UP000746584"/>
    </source>
</evidence>
<keyword evidence="2" id="KW-0238">DNA-binding</keyword>
<evidence type="ECO:0000259" key="4">
    <source>
        <dbReference type="PROSITE" id="PS01124"/>
    </source>
</evidence>
<dbReference type="PROSITE" id="PS00041">
    <property type="entry name" value="HTH_ARAC_FAMILY_1"/>
    <property type="match status" value="1"/>
</dbReference>
<dbReference type="InterPro" id="IPR009057">
    <property type="entry name" value="Homeodomain-like_sf"/>
</dbReference>
<dbReference type="EMBL" id="JAFBCG010000001">
    <property type="protein sequence ID" value="MBM7802343.1"/>
    <property type="molecule type" value="Genomic_DNA"/>
</dbReference>
<feature type="domain" description="HTH araC/xylS-type" evidence="4">
    <location>
        <begin position="214"/>
        <end position="313"/>
    </location>
</feature>